<accession>A0A562JK64</accession>
<dbReference type="Proteomes" id="UP000315343">
    <property type="component" value="Unassembled WGS sequence"/>
</dbReference>
<dbReference type="InterPro" id="IPR007487">
    <property type="entry name" value="ABC_transpt-TYRBP-like"/>
</dbReference>
<name>A0A562JK64_9FIRM</name>
<dbReference type="RefSeq" id="WP_145078472.1">
    <property type="nucleotide sequence ID" value="NZ_JBCFAR010000006.1"/>
</dbReference>
<dbReference type="EMBL" id="VLKH01000001">
    <property type="protein sequence ID" value="TWH83488.1"/>
    <property type="molecule type" value="Genomic_DNA"/>
</dbReference>
<evidence type="ECO:0000256" key="1">
    <source>
        <dbReference type="SAM" id="SignalP"/>
    </source>
</evidence>
<dbReference type="InterPro" id="IPR028082">
    <property type="entry name" value="Peripla_BP_I"/>
</dbReference>
<sequence length="340" mass="36281">MKKLMALLISAAMITTLFTGCSTKAESAETKTETNNQAAVTETAKTEKLRVGIVQAVNHPSLDEIREYAIKGLEESDIGENIEIIYKDAQGDPANVNTIISQFVGDEVDMIIPIATGAAQSAAAATKNIPIVFAAVSYPVKAGLVEDMNVTDKNITGVSNAIAIEDIFKLSQKLTPKVKTYGFIYNTSEVNAVASTERAKAYCDENGLKYVEATITNSSDLLQAAQSLMGKVDAIFVPNDNTIASAMPVLSAEAIKAGIPVYTGADSMVIDGGFATVGIDYKVLGRQVGDMAVRILEGQSIADNHVEVINQYSNIINMTTAKALGLELDQETIKDFKIIE</sequence>
<dbReference type="Gene3D" id="3.40.50.2300">
    <property type="match status" value="2"/>
</dbReference>
<evidence type="ECO:0000313" key="3">
    <source>
        <dbReference type="Proteomes" id="UP000315343"/>
    </source>
</evidence>
<protein>
    <submittedName>
        <fullName evidence="2">Putative ABC transport system substrate-binding protein</fullName>
    </submittedName>
</protein>
<keyword evidence="3" id="KW-1185">Reference proteome</keyword>
<dbReference type="AlphaFoldDB" id="A0A562JK64"/>
<dbReference type="SUPFAM" id="SSF53822">
    <property type="entry name" value="Periplasmic binding protein-like I"/>
    <property type="match status" value="1"/>
</dbReference>
<dbReference type="PROSITE" id="PS51257">
    <property type="entry name" value="PROKAR_LIPOPROTEIN"/>
    <property type="match status" value="1"/>
</dbReference>
<comment type="caution">
    <text evidence="2">The sequence shown here is derived from an EMBL/GenBank/DDBJ whole genome shotgun (WGS) entry which is preliminary data.</text>
</comment>
<keyword evidence="1" id="KW-0732">Signal</keyword>
<feature type="signal peptide" evidence="1">
    <location>
        <begin position="1"/>
        <end position="27"/>
    </location>
</feature>
<proteinExistence type="predicted"/>
<dbReference type="Pfam" id="PF04392">
    <property type="entry name" value="ABC_sub_bind"/>
    <property type="match status" value="1"/>
</dbReference>
<dbReference type="PANTHER" id="PTHR35271">
    <property type="entry name" value="ABC TRANSPORTER, SUBSTRATE-BINDING LIPOPROTEIN-RELATED"/>
    <property type="match status" value="1"/>
</dbReference>
<feature type="chain" id="PRO_5021903866" evidence="1">
    <location>
        <begin position="28"/>
        <end position="340"/>
    </location>
</feature>
<dbReference type="PANTHER" id="PTHR35271:SF1">
    <property type="entry name" value="ABC TRANSPORTER, SUBSTRATE-BINDING LIPOPROTEIN"/>
    <property type="match status" value="1"/>
</dbReference>
<organism evidence="2 3">
    <name type="scientific">Sedimentibacter saalensis</name>
    <dbReference type="NCBI Taxonomy" id="130788"/>
    <lineage>
        <taxon>Bacteria</taxon>
        <taxon>Bacillati</taxon>
        <taxon>Bacillota</taxon>
        <taxon>Tissierellia</taxon>
        <taxon>Sedimentibacter</taxon>
    </lineage>
</organism>
<evidence type="ECO:0000313" key="2">
    <source>
        <dbReference type="EMBL" id="TWH83488.1"/>
    </source>
</evidence>
<gene>
    <name evidence="2" type="ORF">LY60_00095</name>
</gene>
<dbReference type="OrthoDB" id="9776955at2"/>
<reference evidence="2 3" key="1">
    <citation type="submission" date="2019-07" db="EMBL/GenBank/DDBJ databases">
        <title>Genomic Encyclopedia of Type Strains, Phase I: the one thousand microbial genomes (KMG-I) project.</title>
        <authorList>
            <person name="Kyrpides N."/>
        </authorList>
    </citation>
    <scope>NUCLEOTIDE SEQUENCE [LARGE SCALE GENOMIC DNA]</scope>
    <source>
        <strain evidence="2 3">DSM 13558</strain>
    </source>
</reference>
<dbReference type="CDD" id="cd06325">
    <property type="entry name" value="PBP1_ABC_unchar_transporter"/>
    <property type="match status" value="1"/>
</dbReference>